<keyword evidence="3" id="KW-0274">FAD</keyword>
<dbReference type="InterPro" id="IPR036318">
    <property type="entry name" value="FAD-bd_PCMH-like_sf"/>
</dbReference>
<dbReference type="InterPro" id="IPR006094">
    <property type="entry name" value="Oxid_FAD_bind_N"/>
</dbReference>
<keyword evidence="4" id="KW-0560">Oxidoreductase</keyword>
<proteinExistence type="inferred from homology"/>
<feature type="chain" id="PRO_5043575376" description="FAD-binding PCMH-type domain-containing protein" evidence="5">
    <location>
        <begin position="22"/>
        <end position="580"/>
    </location>
</feature>
<evidence type="ECO:0000256" key="5">
    <source>
        <dbReference type="SAM" id="SignalP"/>
    </source>
</evidence>
<evidence type="ECO:0000256" key="2">
    <source>
        <dbReference type="ARBA" id="ARBA00022630"/>
    </source>
</evidence>
<keyword evidence="2" id="KW-0285">Flavoprotein</keyword>
<dbReference type="GO" id="GO:0016491">
    <property type="term" value="F:oxidoreductase activity"/>
    <property type="evidence" value="ECO:0007669"/>
    <property type="project" value="UniProtKB-KW"/>
</dbReference>
<accession>A0AAV9X2D7</accession>
<dbReference type="InterPro" id="IPR016169">
    <property type="entry name" value="FAD-bd_PCMH_sub2"/>
</dbReference>
<dbReference type="Proteomes" id="UP001365542">
    <property type="component" value="Unassembled WGS sequence"/>
</dbReference>
<name>A0AAV9X2D7_9PEZI</name>
<dbReference type="Pfam" id="PF01565">
    <property type="entry name" value="FAD_binding_4"/>
    <property type="match status" value="1"/>
</dbReference>
<dbReference type="PANTHER" id="PTHR42973">
    <property type="entry name" value="BINDING OXIDOREDUCTASE, PUTATIVE (AFU_ORTHOLOGUE AFUA_1G17690)-RELATED"/>
    <property type="match status" value="1"/>
</dbReference>
<evidence type="ECO:0000256" key="4">
    <source>
        <dbReference type="ARBA" id="ARBA00023002"/>
    </source>
</evidence>
<feature type="domain" description="FAD-binding PCMH-type" evidence="6">
    <location>
        <begin position="137"/>
        <end position="312"/>
    </location>
</feature>
<reference evidence="7 8" key="1">
    <citation type="submission" date="2019-10" db="EMBL/GenBank/DDBJ databases">
        <authorList>
            <person name="Palmer J.M."/>
        </authorList>
    </citation>
    <scope>NUCLEOTIDE SEQUENCE [LARGE SCALE GENOMIC DNA]</scope>
    <source>
        <strain evidence="7 8">TWF694</strain>
    </source>
</reference>
<sequence length="580" mass="61418">MVRLSTVAFGLLASLANGVAAQSSTTSAPVDDSGLSGSVLVGFPTVNVTAMIAKAENQLGVNGTVTDNLPADYSTPGTVVKARDLDFLKLMKRDSLNSILAEIACLALQIAFGSKLAQQGTGNYNSWNNPSFWSATTYMTPTCVFKPANANDVSLAIRIIVLCQSQFNVVGGGHSAIKGWANVEDGVLFVMSGMTGVTVVPPSGNNVGVAQVPAGERWGSTFTQLDAKNLMALGGRMSTVGVPGLTLGGGISYLSNQWGFVTDQVQNFEVVLSNGLIVNANKNTNSDLFKALKGGSSNFGIVTRFDLRTWPSNGIYSGQFMFTNQNDFPALYDFTYRYHSSLALTDVTTHVISAFVYVAGFGHIGAFTAFRNIATATPGPSLQPLLDINPSVTSQAGLAVRPYGQQCILLGSGDVTGLRQDMRDFSAYISASMYKDMWNIWNTNVASKFSTVAGFQGTIAFQPITTTNIAAGKAAGGNSLGLDNNTGTMAIINLTHQWSNSANDAAILAALDSTLALLVSYAKSKGIYHPYYYLNYARKQDNPIGSYGSASVSAMRTVSRKYDPLGVFQDLVPGGFKIPS</sequence>
<keyword evidence="8" id="KW-1185">Reference proteome</keyword>
<evidence type="ECO:0000256" key="1">
    <source>
        <dbReference type="ARBA" id="ARBA00005466"/>
    </source>
</evidence>
<evidence type="ECO:0000259" key="6">
    <source>
        <dbReference type="PROSITE" id="PS51387"/>
    </source>
</evidence>
<dbReference type="PANTHER" id="PTHR42973:SF54">
    <property type="entry name" value="FAD-BINDING PCMH-TYPE DOMAIN-CONTAINING PROTEIN"/>
    <property type="match status" value="1"/>
</dbReference>
<dbReference type="PROSITE" id="PS51387">
    <property type="entry name" value="FAD_PCMH"/>
    <property type="match status" value="1"/>
</dbReference>
<comment type="similarity">
    <text evidence="1">Belongs to the oxygen-dependent FAD-linked oxidoreductase family.</text>
</comment>
<organism evidence="7 8">
    <name type="scientific">Orbilia ellipsospora</name>
    <dbReference type="NCBI Taxonomy" id="2528407"/>
    <lineage>
        <taxon>Eukaryota</taxon>
        <taxon>Fungi</taxon>
        <taxon>Dikarya</taxon>
        <taxon>Ascomycota</taxon>
        <taxon>Pezizomycotina</taxon>
        <taxon>Orbiliomycetes</taxon>
        <taxon>Orbiliales</taxon>
        <taxon>Orbiliaceae</taxon>
        <taxon>Orbilia</taxon>
    </lineage>
</organism>
<dbReference type="SUPFAM" id="SSF56176">
    <property type="entry name" value="FAD-binding/transporter-associated domain-like"/>
    <property type="match status" value="1"/>
</dbReference>
<dbReference type="GO" id="GO:0071949">
    <property type="term" value="F:FAD binding"/>
    <property type="evidence" value="ECO:0007669"/>
    <property type="project" value="InterPro"/>
</dbReference>
<evidence type="ECO:0000256" key="3">
    <source>
        <dbReference type="ARBA" id="ARBA00022827"/>
    </source>
</evidence>
<dbReference type="EMBL" id="JAVHJO010000012">
    <property type="protein sequence ID" value="KAK6531739.1"/>
    <property type="molecule type" value="Genomic_DNA"/>
</dbReference>
<dbReference type="AlphaFoldDB" id="A0AAV9X2D7"/>
<protein>
    <recommendedName>
        <fullName evidence="6">FAD-binding PCMH-type domain-containing protein</fullName>
    </recommendedName>
</protein>
<comment type="caution">
    <text evidence="7">The sequence shown here is derived from an EMBL/GenBank/DDBJ whole genome shotgun (WGS) entry which is preliminary data.</text>
</comment>
<evidence type="ECO:0000313" key="7">
    <source>
        <dbReference type="EMBL" id="KAK6531739.1"/>
    </source>
</evidence>
<dbReference type="InterPro" id="IPR016166">
    <property type="entry name" value="FAD-bd_PCMH"/>
</dbReference>
<dbReference type="Gene3D" id="3.30.465.10">
    <property type="match status" value="1"/>
</dbReference>
<keyword evidence="5" id="KW-0732">Signal</keyword>
<feature type="signal peptide" evidence="5">
    <location>
        <begin position="1"/>
        <end position="21"/>
    </location>
</feature>
<gene>
    <name evidence="7" type="ORF">TWF694_002914</name>
</gene>
<dbReference type="InterPro" id="IPR050416">
    <property type="entry name" value="FAD-linked_Oxidoreductase"/>
</dbReference>
<evidence type="ECO:0000313" key="8">
    <source>
        <dbReference type="Proteomes" id="UP001365542"/>
    </source>
</evidence>